<proteinExistence type="predicted"/>
<dbReference type="Pfam" id="PF01145">
    <property type="entry name" value="Band_7"/>
    <property type="match status" value="1"/>
</dbReference>
<dbReference type="SMART" id="SM00244">
    <property type="entry name" value="PHB"/>
    <property type="match status" value="1"/>
</dbReference>
<keyword evidence="2" id="KW-0812">Transmembrane</keyword>
<accession>A0AAF0CQK6</accession>
<protein>
    <submittedName>
        <fullName evidence="4">SPFH domain-containing protein</fullName>
    </submittedName>
</protein>
<dbReference type="EMBL" id="CP119075">
    <property type="protein sequence ID" value="WED66245.1"/>
    <property type="molecule type" value="Genomic_DNA"/>
</dbReference>
<feature type="transmembrane region" description="Helical" evidence="2">
    <location>
        <begin position="21"/>
        <end position="43"/>
    </location>
</feature>
<dbReference type="AlphaFoldDB" id="A0AAF0CQK6"/>
<gene>
    <name evidence="4" type="ORF">PXH66_05215</name>
</gene>
<dbReference type="InterPro" id="IPR036013">
    <property type="entry name" value="Band_7/SPFH_dom_sf"/>
</dbReference>
<name>A0AAF0CQK6_9BACT</name>
<dbReference type="RefSeq" id="WP_330928504.1">
    <property type="nucleotide sequence ID" value="NZ_CP119075.1"/>
</dbReference>
<dbReference type="GO" id="GO:0016020">
    <property type="term" value="C:membrane"/>
    <property type="evidence" value="ECO:0007669"/>
    <property type="project" value="UniProtKB-SubCell"/>
</dbReference>
<evidence type="ECO:0000256" key="2">
    <source>
        <dbReference type="SAM" id="Phobius"/>
    </source>
</evidence>
<sequence length="299" mass="32332">MTTNESLNSANHEKRVSAASGWALLFINLLMYAGVVTLVIGAFAAKVPLFGLLAVILLIGAILTSCGFMPLQPNESAVLILFGTYKGTVRDSGFFWVNPFMSKKKVSLRSRNLNGDKLKVNDKRGNPIEIAAVVVWRVRDTAQAIFDVDAYEHYVAVQSESAVRHLASGYAYDDSGDAEEMTLRASGDAVSEALTIELQERLGKAGIEVQESRLSHLAYAPEIAQAMLRRQQAEAVIAARTKIVQGAVGMVEMALTELESKGVVELDAERKASMVSNLLVVLCGESEVHPVVNTGTLYS</sequence>
<reference evidence="4" key="1">
    <citation type="submission" date="2023-03" db="EMBL/GenBank/DDBJ databases">
        <title>Lomoglobus Profundus gen. nov., sp. nov., a novel member of the phylum Verrucomicrobia, isolated from deep-marine sediment of South China Sea.</title>
        <authorList>
            <person name="Ahmad T."/>
            <person name="Ishaq S.E."/>
            <person name="Wang F."/>
        </authorList>
    </citation>
    <scope>NUCLEOTIDE SEQUENCE</scope>
    <source>
        <strain evidence="4">LMO-M01</strain>
    </source>
</reference>
<dbReference type="Gene3D" id="3.30.479.30">
    <property type="entry name" value="Band 7 domain"/>
    <property type="match status" value="1"/>
</dbReference>
<keyword evidence="5" id="KW-1185">Reference proteome</keyword>
<feature type="transmembrane region" description="Helical" evidence="2">
    <location>
        <begin position="49"/>
        <end position="71"/>
    </location>
</feature>
<dbReference type="CDD" id="cd03402">
    <property type="entry name" value="SPFH_like_u2"/>
    <property type="match status" value="1"/>
</dbReference>
<dbReference type="InterPro" id="IPR001107">
    <property type="entry name" value="Band_7"/>
</dbReference>
<dbReference type="PANTHER" id="PTHR43446:SF1">
    <property type="entry name" value="BAND 7 DOMAIN-CONTAINING PROTEIN"/>
    <property type="match status" value="1"/>
</dbReference>
<dbReference type="PANTHER" id="PTHR43446">
    <property type="entry name" value="MEMBRANE PROTEIN-RELATED"/>
    <property type="match status" value="1"/>
</dbReference>
<keyword evidence="2" id="KW-0472">Membrane</keyword>
<dbReference type="Proteomes" id="UP001218638">
    <property type="component" value="Chromosome"/>
</dbReference>
<evidence type="ECO:0000256" key="1">
    <source>
        <dbReference type="ARBA" id="ARBA00004167"/>
    </source>
</evidence>
<keyword evidence="2" id="KW-1133">Transmembrane helix</keyword>
<dbReference type="SUPFAM" id="SSF117892">
    <property type="entry name" value="Band 7/SPFH domain"/>
    <property type="match status" value="1"/>
</dbReference>
<comment type="subcellular location">
    <subcellularLocation>
        <location evidence="1">Membrane</location>
        <topology evidence="1">Single-pass membrane protein</topology>
    </subcellularLocation>
</comment>
<organism evidence="4 5">
    <name type="scientific">Synoicihabitans lomoniglobus</name>
    <dbReference type="NCBI Taxonomy" id="2909285"/>
    <lineage>
        <taxon>Bacteria</taxon>
        <taxon>Pseudomonadati</taxon>
        <taxon>Verrucomicrobiota</taxon>
        <taxon>Opitutia</taxon>
        <taxon>Opitutales</taxon>
        <taxon>Opitutaceae</taxon>
        <taxon>Synoicihabitans</taxon>
    </lineage>
</organism>
<evidence type="ECO:0000313" key="4">
    <source>
        <dbReference type="EMBL" id="WED66245.1"/>
    </source>
</evidence>
<evidence type="ECO:0000313" key="5">
    <source>
        <dbReference type="Proteomes" id="UP001218638"/>
    </source>
</evidence>
<dbReference type="KEGG" id="slom:PXH66_05215"/>
<evidence type="ECO:0000259" key="3">
    <source>
        <dbReference type="SMART" id="SM00244"/>
    </source>
</evidence>
<feature type="domain" description="Band 7" evidence="3">
    <location>
        <begin position="66"/>
        <end position="231"/>
    </location>
</feature>